<dbReference type="AlphaFoldDB" id="A0A074RI03"/>
<gene>
    <name evidence="1" type="ORF">V565_200120</name>
</gene>
<accession>A0A074RI03</accession>
<organism evidence="1 2">
    <name type="scientific">Rhizoctonia solani 123E</name>
    <dbReference type="NCBI Taxonomy" id="1423351"/>
    <lineage>
        <taxon>Eukaryota</taxon>
        <taxon>Fungi</taxon>
        <taxon>Dikarya</taxon>
        <taxon>Basidiomycota</taxon>
        <taxon>Agaricomycotina</taxon>
        <taxon>Agaricomycetes</taxon>
        <taxon>Cantharellales</taxon>
        <taxon>Ceratobasidiaceae</taxon>
        <taxon>Rhizoctonia</taxon>
    </lineage>
</organism>
<evidence type="ECO:0000313" key="1">
    <source>
        <dbReference type="EMBL" id="KEP46414.1"/>
    </source>
</evidence>
<keyword evidence="2" id="KW-1185">Reference proteome</keyword>
<dbReference type="EMBL" id="AZST01001114">
    <property type="protein sequence ID" value="KEP46414.1"/>
    <property type="molecule type" value="Genomic_DNA"/>
</dbReference>
<proteinExistence type="predicted"/>
<dbReference type="HOGENOM" id="CLU_1396350_0_0_1"/>
<protein>
    <submittedName>
        <fullName evidence="1">Uncharacterized protein</fullName>
    </submittedName>
</protein>
<evidence type="ECO:0000313" key="2">
    <source>
        <dbReference type="Proteomes" id="UP000027456"/>
    </source>
</evidence>
<sequence length="193" mass="21883">MSYVSPFLKPEQYITNVGKLSSDGIMIDEAVARAVREARDYSNKHSSDFSLVKQLKDDLDKFEPRWTESLQASRNGASGLSARLNRFDEVFLSMINDVSSQQDANDVIVEFKAFLSEDRPSRSPKLEWTPGPKKAFEEIEGLVDQESNHVIEVMEDSEDWNKAIDELKQKLPEVQKGVKQVRGALEKYAVEIA</sequence>
<name>A0A074RI03_9AGAM</name>
<dbReference type="OrthoDB" id="2892526at2759"/>
<dbReference type="Proteomes" id="UP000027456">
    <property type="component" value="Unassembled WGS sequence"/>
</dbReference>
<reference evidence="1 2" key="1">
    <citation type="submission" date="2013-12" db="EMBL/GenBank/DDBJ databases">
        <authorList>
            <person name="Cubeta M."/>
            <person name="Pakala S."/>
            <person name="Fedorova N."/>
            <person name="Thomas E."/>
            <person name="Dean R."/>
            <person name="Jabaji S."/>
            <person name="Neate S."/>
            <person name="Toda T."/>
            <person name="Tavantzis S."/>
            <person name="Vilgalys R."/>
            <person name="Bharathan N."/>
            <person name="Pakala S."/>
            <person name="Losada L.S."/>
            <person name="Zafar N."/>
            <person name="Nierman W."/>
        </authorList>
    </citation>
    <scope>NUCLEOTIDE SEQUENCE [LARGE SCALE GENOMIC DNA]</scope>
    <source>
        <strain evidence="1 2">123E</strain>
    </source>
</reference>
<comment type="caution">
    <text evidence="1">The sequence shown here is derived from an EMBL/GenBank/DDBJ whole genome shotgun (WGS) entry which is preliminary data.</text>
</comment>